<organism evidence="3 4">
    <name type="scientific">Microbotryum saponariae</name>
    <dbReference type="NCBI Taxonomy" id="289078"/>
    <lineage>
        <taxon>Eukaryota</taxon>
        <taxon>Fungi</taxon>
        <taxon>Dikarya</taxon>
        <taxon>Basidiomycota</taxon>
        <taxon>Pucciniomycotina</taxon>
        <taxon>Microbotryomycetes</taxon>
        <taxon>Microbotryales</taxon>
        <taxon>Microbotryaceae</taxon>
        <taxon>Microbotryum</taxon>
    </lineage>
</organism>
<evidence type="ECO:0000256" key="1">
    <source>
        <dbReference type="SAM" id="MobiDB-lite"/>
    </source>
</evidence>
<dbReference type="OrthoDB" id="426718at2759"/>
<dbReference type="InterPro" id="IPR029058">
    <property type="entry name" value="AB_hydrolase_fold"/>
</dbReference>
<proteinExistence type="predicted"/>
<dbReference type="STRING" id="289078.A0A2X0MQD3"/>
<accession>A0A2X0MQD3</accession>
<protein>
    <submittedName>
        <fullName evidence="3">BZ3500_MvSof-1268-A1-R1_Chr1-3g01602 protein</fullName>
    </submittedName>
</protein>
<gene>
    <name evidence="3" type="ORF">BZ3500_MVSOF-1268-A1-R1_CHR1-3G01602</name>
</gene>
<dbReference type="SUPFAM" id="SSF53474">
    <property type="entry name" value="alpha/beta-Hydrolases"/>
    <property type="match status" value="1"/>
</dbReference>
<feature type="region of interest" description="Disordered" evidence="1">
    <location>
        <begin position="283"/>
        <end position="303"/>
    </location>
</feature>
<dbReference type="Pfam" id="PF01764">
    <property type="entry name" value="Lipase_3"/>
    <property type="match status" value="1"/>
</dbReference>
<evidence type="ECO:0000313" key="4">
    <source>
        <dbReference type="Proteomes" id="UP000249723"/>
    </source>
</evidence>
<reference evidence="4" key="1">
    <citation type="submission" date="2016-10" db="EMBL/GenBank/DDBJ databases">
        <authorList>
            <person name="Jeantristanb JTB J.-T."/>
            <person name="Ricardo R."/>
        </authorList>
    </citation>
    <scope>NUCLEOTIDE SEQUENCE [LARGE SCALE GENOMIC DNA]</scope>
</reference>
<evidence type="ECO:0000259" key="2">
    <source>
        <dbReference type="Pfam" id="PF01764"/>
    </source>
</evidence>
<dbReference type="AlphaFoldDB" id="A0A2X0MQD3"/>
<dbReference type="GO" id="GO:0006629">
    <property type="term" value="P:lipid metabolic process"/>
    <property type="evidence" value="ECO:0007669"/>
    <property type="project" value="InterPro"/>
</dbReference>
<sequence>MSSYGEYKTKCPSQSFTAASLAQSFPDSTEAPWTLLEEWGPTSQGLSGFTVQIPEMDKIVMVVGGVYGWQNFNATPMRINEAINIGQGCGNQTCMAHTGAMEAYLEAKDLTNDWAIAKQAVNASGHQWSITGHAFGGMVGLVAALDLGYRGLSHWSHAQGTPCVFNSAAAKLYNALYQGEAGQRTVYGNDAVVNFIPESDNCTHTLQGFHIYGTNSTYGLNYDICNETGDPNCLGGNAPEDNYFYYTPIGECGNPSVVNVTLQDAVVAAEAAAYARKHHNTSIATAPVGPSGTTPPPSTGTSINAFSTAANSSSRSSSASGMNLMPSLMGLLSVAFALLA</sequence>
<dbReference type="Gene3D" id="3.40.50.1820">
    <property type="entry name" value="alpha/beta hydrolase"/>
    <property type="match status" value="1"/>
</dbReference>
<keyword evidence="4" id="KW-1185">Reference proteome</keyword>
<dbReference type="EMBL" id="FMWP01000014">
    <property type="protein sequence ID" value="SCZ89827.1"/>
    <property type="molecule type" value="Genomic_DNA"/>
</dbReference>
<name>A0A2X0MQD3_9BASI</name>
<feature type="domain" description="Fungal lipase-type" evidence="2">
    <location>
        <begin position="90"/>
        <end position="196"/>
    </location>
</feature>
<dbReference type="InterPro" id="IPR002921">
    <property type="entry name" value="Fungal_lipase-type"/>
</dbReference>
<evidence type="ECO:0000313" key="3">
    <source>
        <dbReference type="EMBL" id="SCZ89827.1"/>
    </source>
</evidence>
<dbReference type="Proteomes" id="UP000249723">
    <property type="component" value="Unassembled WGS sequence"/>
</dbReference>